<name>A0A4U5M6E2_STECR</name>
<reference evidence="1 2" key="2">
    <citation type="journal article" date="2019" name="G3 (Bethesda)">
        <title>Hybrid Assembly of the Genome of the Entomopathogenic Nematode Steinernema carpocapsae Identifies the X-Chromosome.</title>
        <authorList>
            <person name="Serra L."/>
            <person name="Macchietto M."/>
            <person name="Macias-Munoz A."/>
            <person name="McGill C.J."/>
            <person name="Rodriguez I.M."/>
            <person name="Rodriguez B."/>
            <person name="Murad R."/>
            <person name="Mortazavi A."/>
        </authorList>
    </citation>
    <scope>NUCLEOTIDE SEQUENCE [LARGE SCALE GENOMIC DNA]</scope>
    <source>
        <strain evidence="1 2">ALL</strain>
    </source>
</reference>
<protein>
    <submittedName>
        <fullName evidence="1">Uncharacterized protein</fullName>
    </submittedName>
</protein>
<dbReference type="OrthoDB" id="165352at2759"/>
<keyword evidence="2" id="KW-1185">Reference proteome</keyword>
<dbReference type="EMBL" id="AZBU02000009">
    <property type="protein sequence ID" value="TKR64382.1"/>
    <property type="molecule type" value="Genomic_DNA"/>
</dbReference>
<dbReference type="AlphaFoldDB" id="A0A4U5M6E2"/>
<proteinExistence type="predicted"/>
<organism evidence="1 2">
    <name type="scientific">Steinernema carpocapsae</name>
    <name type="common">Entomopathogenic nematode</name>
    <dbReference type="NCBI Taxonomy" id="34508"/>
    <lineage>
        <taxon>Eukaryota</taxon>
        <taxon>Metazoa</taxon>
        <taxon>Ecdysozoa</taxon>
        <taxon>Nematoda</taxon>
        <taxon>Chromadorea</taxon>
        <taxon>Rhabditida</taxon>
        <taxon>Tylenchina</taxon>
        <taxon>Panagrolaimomorpha</taxon>
        <taxon>Strongyloidoidea</taxon>
        <taxon>Steinernematidae</taxon>
        <taxon>Steinernema</taxon>
    </lineage>
</organism>
<accession>A0A4U5M6E2</accession>
<dbReference type="Proteomes" id="UP000298663">
    <property type="component" value="Unassembled WGS sequence"/>
</dbReference>
<sequence>MAMHPSNVLKLLAMRFSGHQSTEDYSNLKEDIANGIFDYLEYIMEDRENRLFEAFRSIKPVIRAAGRL</sequence>
<gene>
    <name evidence="1" type="ORF">L596_024928</name>
</gene>
<evidence type="ECO:0000313" key="1">
    <source>
        <dbReference type="EMBL" id="TKR64382.1"/>
    </source>
</evidence>
<reference evidence="1 2" key="1">
    <citation type="journal article" date="2015" name="Genome Biol.">
        <title>Comparative genomics of Steinernema reveals deeply conserved gene regulatory networks.</title>
        <authorList>
            <person name="Dillman A.R."/>
            <person name="Macchietto M."/>
            <person name="Porter C.F."/>
            <person name="Rogers A."/>
            <person name="Williams B."/>
            <person name="Antoshechkin I."/>
            <person name="Lee M.M."/>
            <person name="Goodwin Z."/>
            <person name="Lu X."/>
            <person name="Lewis E.E."/>
            <person name="Goodrich-Blair H."/>
            <person name="Stock S.P."/>
            <person name="Adams B.J."/>
            <person name="Sternberg P.W."/>
            <person name="Mortazavi A."/>
        </authorList>
    </citation>
    <scope>NUCLEOTIDE SEQUENCE [LARGE SCALE GENOMIC DNA]</scope>
    <source>
        <strain evidence="1 2">ALL</strain>
    </source>
</reference>
<evidence type="ECO:0000313" key="2">
    <source>
        <dbReference type="Proteomes" id="UP000298663"/>
    </source>
</evidence>
<comment type="caution">
    <text evidence="1">The sequence shown here is derived from an EMBL/GenBank/DDBJ whole genome shotgun (WGS) entry which is preliminary data.</text>
</comment>